<dbReference type="RefSeq" id="WP_004084709.1">
    <property type="nucleotide sequence ID" value="NZ_JAERIZ010000119.1"/>
</dbReference>
<dbReference type="AlphaFoldDB" id="A0A6D2C5M6"/>
<protein>
    <submittedName>
        <fullName evidence="1">Uncharacterized protein</fullName>
    </submittedName>
</protein>
<proteinExistence type="predicted"/>
<comment type="caution">
    <text evidence="1">The sequence shown here is derived from an EMBL/GenBank/DDBJ whole genome shotgun (WGS) entry which is preliminary data.</text>
</comment>
<reference evidence="1 2" key="1">
    <citation type="journal article" date="2014" name="Genome Announc.">
        <title>Draft genome sequences of eight enterohepatic helicobacter species isolated from both laboratory and wild rodents.</title>
        <authorList>
            <person name="Sheh A."/>
            <person name="Shen Z."/>
            <person name="Fox J.G."/>
        </authorList>
    </citation>
    <scope>NUCLEOTIDE SEQUENCE [LARGE SCALE GENOMIC DNA]</scope>
    <source>
        <strain evidence="1 2">Missouri</strain>
    </source>
</reference>
<evidence type="ECO:0000313" key="2">
    <source>
        <dbReference type="Proteomes" id="UP000029870"/>
    </source>
</evidence>
<dbReference type="Proteomes" id="UP000029870">
    <property type="component" value="Unassembled WGS sequence"/>
</dbReference>
<organism evidence="1 2">
    <name type="scientific">Helicobacter bilis</name>
    <dbReference type="NCBI Taxonomy" id="37372"/>
    <lineage>
        <taxon>Bacteria</taxon>
        <taxon>Pseudomonadati</taxon>
        <taxon>Campylobacterota</taxon>
        <taxon>Epsilonproteobacteria</taxon>
        <taxon>Campylobacterales</taxon>
        <taxon>Helicobacteraceae</taxon>
        <taxon>Helicobacter</taxon>
    </lineage>
</organism>
<name>A0A6D2C5M6_9HELI</name>
<dbReference type="GeneID" id="60655948"/>
<accession>A0A6D2C5M6</accession>
<evidence type="ECO:0000313" key="1">
    <source>
        <dbReference type="EMBL" id="TLE01852.1"/>
    </source>
</evidence>
<sequence>MDGNEQIKKLRDYAELAWASYGHFHLADKDYGPKGWWNEDKKKLDEFIKNNKRIPTHTDILNIEYKQIFKGDFAPLQAQNFFERYELLIHQPNTESSDFSATFFYNKESKALSIIFF</sequence>
<gene>
    <name evidence="1" type="ORF">LS77_011365</name>
</gene>
<dbReference type="EMBL" id="JRPH02000081">
    <property type="protein sequence ID" value="TLE01852.1"/>
    <property type="molecule type" value="Genomic_DNA"/>
</dbReference>